<reference evidence="1 2" key="1">
    <citation type="journal article" date="2018" name="Sci. Rep.">
        <title>Genomic signatures of local adaptation to the degree of environmental predictability in rotifers.</title>
        <authorList>
            <person name="Franch-Gras L."/>
            <person name="Hahn C."/>
            <person name="Garcia-Roger E.M."/>
            <person name="Carmona M.J."/>
            <person name="Serra M."/>
            <person name="Gomez A."/>
        </authorList>
    </citation>
    <scope>NUCLEOTIDE SEQUENCE [LARGE SCALE GENOMIC DNA]</scope>
    <source>
        <strain evidence="1">HYR1</strain>
    </source>
</reference>
<dbReference type="Proteomes" id="UP000276133">
    <property type="component" value="Unassembled WGS sequence"/>
</dbReference>
<protein>
    <submittedName>
        <fullName evidence="1">Uncharacterized protein</fullName>
    </submittedName>
</protein>
<keyword evidence="2" id="KW-1185">Reference proteome</keyword>
<name>A0A3M7SZZ7_BRAPC</name>
<gene>
    <name evidence="1" type="ORF">BpHYR1_051697</name>
</gene>
<comment type="caution">
    <text evidence="1">The sequence shown here is derived from an EMBL/GenBank/DDBJ whole genome shotgun (WGS) entry which is preliminary data.</text>
</comment>
<dbReference type="AlphaFoldDB" id="A0A3M7SZZ7"/>
<sequence length="104" mass="12263">MLGIAKKRMLCDEIICVQVNLIFYIGPRWTVKTVLKDRPSRRSRPLRSAFLLYFEQTIQLDFSTDIFIFNFSSNSFNYPCFLNLTLGLTYVSLEKENARRQLID</sequence>
<accession>A0A3M7SZZ7</accession>
<evidence type="ECO:0000313" key="2">
    <source>
        <dbReference type="Proteomes" id="UP000276133"/>
    </source>
</evidence>
<proteinExistence type="predicted"/>
<dbReference type="EMBL" id="REGN01000518">
    <property type="protein sequence ID" value="RNA41336.1"/>
    <property type="molecule type" value="Genomic_DNA"/>
</dbReference>
<evidence type="ECO:0000313" key="1">
    <source>
        <dbReference type="EMBL" id="RNA41336.1"/>
    </source>
</evidence>
<organism evidence="1 2">
    <name type="scientific">Brachionus plicatilis</name>
    <name type="common">Marine rotifer</name>
    <name type="synonym">Brachionus muelleri</name>
    <dbReference type="NCBI Taxonomy" id="10195"/>
    <lineage>
        <taxon>Eukaryota</taxon>
        <taxon>Metazoa</taxon>
        <taxon>Spiralia</taxon>
        <taxon>Gnathifera</taxon>
        <taxon>Rotifera</taxon>
        <taxon>Eurotatoria</taxon>
        <taxon>Monogononta</taxon>
        <taxon>Pseudotrocha</taxon>
        <taxon>Ploima</taxon>
        <taxon>Brachionidae</taxon>
        <taxon>Brachionus</taxon>
    </lineage>
</organism>